<gene>
    <name evidence="1" type="ORF">Vbra_3121</name>
</gene>
<name>A0A0G4G6J6_VITBC</name>
<accession>A0A0G4G6J6</accession>
<protein>
    <submittedName>
        <fullName evidence="1">Uncharacterized protein</fullName>
    </submittedName>
</protein>
<organism evidence="1 2">
    <name type="scientific">Vitrella brassicaformis (strain CCMP3155)</name>
    <dbReference type="NCBI Taxonomy" id="1169540"/>
    <lineage>
        <taxon>Eukaryota</taxon>
        <taxon>Sar</taxon>
        <taxon>Alveolata</taxon>
        <taxon>Colpodellida</taxon>
        <taxon>Vitrellaceae</taxon>
        <taxon>Vitrella</taxon>
    </lineage>
</organism>
<keyword evidence="2" id="KW-1185">Reference proteome</keyword>
<dbReference type="InParanoid" id="A0A0G4G6J6"/>
<proteinExistence type="predicted"/>
<evidence type="ECO:0000313" key="2">
    <source>
        <dbReference type="Proteomes" id="UP000041254"/>
    </source>
</evidence>
<dbReference type="VEuPathDB" id="CryptoDB:Vbra_3121"/>
<sequence length="409" mass="44638">MEADAQGTRTDVPRGVLRVSVPSILWRICGYLPTRKRLTLRTLCGTLKHAVCALVCIIANSLLPQGQSSSSHQEKPGAQQAIVVLPAKVAAVRDEVYETNMGRLLRHRETLKEIRITQLRPADGEKAEQQGTDADMTQIEGDPTVFPSVTSLEVDSVEALVMLHRHKCVFPALRRISGRLIPLESCNIGMDSADHAPLEAINVAALDTALSRILGSSPRVEHLDIFPIALVRKDKNHSLVEGPGARLVMEETVTAVRSLRRLCFLGHLLLDRGACADNPNQPTNLPMETARSLVQHLSSPSPGTGIQGHSPAAAKKQLHICCPIEIHPGLPHWLPDSYATPASTARFTPIHLIRLAEERGCEVIRDGGTTHLRSVLYASDGRGPLLGVLQRPSWQQWRASSATPREGPR</sequence>
<dbReference type="Proteomes" id="UP000041254">
    <property type="component" value="Unassembled WGS sequence"/>
</dbReference>
<dbReference type="AlphaFoldDB" id="A0A0G4G6J6"/>
<evidence type="ECO:0000313" key="1">
    <source>
        <dbReference type="EMBL" id="CEM24175.1"/>
    </source>
</evidence>
<dbReference type="PhylomeDB" id="A0A0G4G6J6"/>
<dbReference type="EMBL" id="CDMY01000581">
    <property type="protein sequence ID" value="CEM24175.1"/>
    <property type="molecule type" value="Genomic_DNA"/>
</dbReference>
<reference evidence="1 2" key="1">
    <citation type="submission" date="2014-11" db="EMBL/GenBank/DDBJ databases">
        <authorList>
            <person name="Zhu J."/>
            <person name="Qi W."/>
            <person name="Song R."/>
        </authorList>
    </citation>
    <scope>NUCLEOTIDE SEQUENCE [LARGE SCALE GENOMIC DNA]</scope>
</reference>